<feature type="region of interest" description="Disordered" evidence="1">
    <location>
        <begin position="26"/>
        <end position="62"/>
    </location>
</feature>
<feature type="compositionally biased region" description="Low complexity" evidence="1">
    <location>
        <begin position="40"/>
        <end position="62"/>
    </location>
</feature>
<evidence type="ECO:0000256" key="1">
    <source>
        <dbReference type="SAM" id="MobiDB-lite"/>
    </source>
</evidence>
<evidence type="ECO:0000313" key="2">
    <source>
        <dbReference type="EMBL" id="KAB8185231.1"/>
    </source>
</evidence>
<name>A0A508AML4_9GAMM</name>
<gene>
    <name evidence="2" type="ORF">FKV24_010795</name>
</gene>
<comment type="caution">
    <text evidence="2">The sequence shown here is derived from an EMBL/GenBank/DDBJ whole genome shotgun (WGS) entry which is preliminary data.</text>
</comment>
<protein>
    <submittedName>
        <fullName evidence="2">Uncharacterized protein</fullName>
    </submittedName>
</protein>
<dbReference type="RefSeq" id="WP_211371848.1">
    <property type="nucleotide sequence ID" value="NZ_VICD02000178.1"/>
</dbReference>
<proteinExistence type="predicted"/>
<dbReference type="EMBL" id="VICD02000178">
    <property type="protein sequence ID" value="KAB8185231.1"/>
    <property type="molecule type" value="Genomic_DNA"/>
</dbReference>
<feature type="non-terminal residue" evidence="2">
    <location>
        <position position="62"/>
    </location>
</feature>
<accession>A0A508AML4</accession>
<sequence>MSMPWSASQREWLRALGLPVLALSAGEGAAEETDARPAGDADGGDPVAASAPMPEPAASGRM</sequence>
<evidence type="ECO:0000313" key="3">
    <source>
        <dbReference type="Proteomes" id="UP000320431"/>
    </source>
</evidence>
<organism evidence="2 3">
    <name type="scientific">Marilutibacter maris</name>
    <dbReference type="NCBI Taxonomy" id="1605891"/>
    <lineage>
        <taxon>Bacteria</taxon>
        <taxon>Pseudomonadati</taxon>
        <taxon>Pseudomonadota</taxon>
        <taxon>Gammaproteobacteria</taxon>
        <taxon>Lysobacterales</taxon>
        <taxon>Lysobacteraceae</taxon>
        <taxon>Marilutibacter</taxon>
    </lineage>
</organism>
<dbReference type="AlphaFoldDB" id="A0A508AML4"/>
<reference evidence="2 3" key="1">
    <citation type="submission" date="2019-10" db="EMBL/GenBank/DDBJ databases">
        <title>Lysobacter alkalisoli sp. nov., isolated from saline-alkaline soil.</title>
        <authorList>
            <person name="Sun J.-Q."/>
        </authorList>
    </citation>
    <scope>NUCLEOTIDE SEQUENCE [LARGE SCALE GENOMIC DNA]</scope>
    <source>
        <strain evidence="2 3">KCTC 42381</strain>
    </source>
</reference>
<dbReference type="Proteomes" id="UP000320431">
    <property type="component" value="Unassembled WGS sequence"/>
</dbReference>